<feature type="signal peptide" evidence="1">
    <location>
        <begin position="1"/>
        <end position="24"/>
    </location>
</feature>
<keyword evidence="3" id="KW-1185">Reference proteome</keyword>
<name>A0A4R9K6G3_9LEPT</name>
<protein>
    <recommendedName>
        <fullName evidence="4">DUF1566 domain-containing protein</fullName>
    </recommendedName>
</protein>
<feature type="chain" id="PRO_5020246673" description="DUF1566 domain-containing protein" evidence="1">
    <location>
        <begin position="25"/>
        <end position="213"/>
    </location>
</feature>
<evidence type="ECO:0000313" key="3">
    <source>
        <dbReference type="Proteomes" id="UP000297693"/>
    </source>
</evidence>
<proteinExistence type="predicted"/>
<dbReference type="EMBL" id="RQGD01000022">
    <property type="protein sequence ID" value="TGL60228.1"/>
    <property type="molecule type" value="Genomic_DNA"/>
</dbReference>
<reference evidence="2" key="1">
    <citation type="journal article" date="2019" name="PLoS Negl. Trop. Dis.">
        <title>Revisiting the worldwide diversity of Leptospira species in the environment.</title>
        <authorList>
            <person name="Vincent A.T."/>
            <person name="Schiettekatte O."/>
            <person name="Bourhy P."/>
            <person name="Veyrier F.J."/>
            <person name="Picardeau M."/>
        </authorList>
    </citation>
    <scope>NUCLEOTIDE SEQUENCE [LARGE SCALE GENOMIC DNA]</scope>
    <source>
        <strain evidence="2">201702476</strain>
    </source>
</reference>
<evidence type="ECO:0000313" key="2">
    <source>
        <dbReference type="EMBL" id="TGL60228.1"/>
    </source>
</evidence>
<sequence>MKPKMFLLLFLSLFHLFCSTTSKIVTNPNGVEVILQGKSKGITPVTIELNNFIGEKHLVTFRKDDVLLKKVELDRKVNWFTILLSPLGLGLPLLWLSGANEEYFFDLQILTWSDVFEPKNFESADKKCNSIGFRLPTDMEMKFAYESGLTRKWGESKNLFWTSTRIADGVYHKLDSSLATNQFANELYYTFNSENGVFGKSSPNNAYLIRCVK</sequence>
<comment type="caution">
    <text evidence="2">The sequence shown here is derived from an EMBL/GenBank/DDBJ whole genome shotgun (WGS) entry which is preliminary data.</text>
</comment>
<dbReference type="Proteomes" id="UP000297693">
    <property type="component" value="Unassembled WGS sequence"/>
</dbReference>
<gene>
    <name evidence="2" type="ORF">EHQ58_06930</name>
</gene>
<dbReference type="AlphaFoldDB" id="A0A4R9K6G3"/>
<evidence type="ECO:0008006" key="4">
    <source>
        <dbReference type="Google" id="ProtNLM"/>
    </source>
</evidence>
<keyword evidence="1" id="KW-0732">Signal</keyword>
<dbReference type="OrthoDB" id="338032at2"/>
<accession>A0A4R9K6G3</accession>
<dbReference type="RefSeq" id="WP_135623154.1">
    <property type="nucleotide sequence ID" value="NZ_RQGD01000022.1"/>
</dbReference>
<organism evidence="2 3">
    <name type="scientific">Leptospira ognonensis</name>
    <dbReference type="NCBI Taxonomy" id="2484945"/>
    <lineage>
        <taxon>Bacteria</taxon>
        <taxon>Pseudomonadati</taxon>
        <taxon>Spirochaetota</taxon>
        <taxon>Spirochaetia</taxon>
        <taxon>Leptospirales</taxon>
        <taxon>Leptospiraceae</taxon>
        <taxon>Leptospira</taxon>
    </lineage>
</organism>
<evidence type="ECO:0000256" key="1">
    <source>
        <dbReference type="SAM" id="SignalP"/>
    </source>
</evidence>